<protein>
    <recommendedName>
        <fullName evidence="2">Integrase catalytic domain-containing protein</fullName>
    </recommendedName>
</protein>
<dbReference type="EMBL" id="AVOT02025010">
    <property type="protein sequence ID" value="MBW0516038.1"/>
    <property type="molecule type" value="Genomic_DNA"/>
</dbReference>
<organism evidence="3 4">
    <name type="scientific">Austropuccinia psidii MF-1</name>
    <dbReference type="NCBI Taxonomy" id="1389203"/>
    <lineage>
        <taxon>Eukaryota</taxon>
        <taxon>Fungi</taxon>
        <taxon>Dikarya</taxon>
        <taxon>Basidiomycota</taxon>
        <taxon>Pucciniomycotina</taxon>
        <taxon>Pucciniomycetes</taxon>
        <taxon>Pucciniales</taxon>
        <taxon>Sphaerophragmiaceae</taxon>
        <taxon>Austropuccinia</taxon>
    </lineage>
</organism>
<evidence type="ECO:0000256" key="1">
    <source>
        <dbReference type="ARBA" id="ARBA00022884"/>
    </source>
</evidence>
<dbReference type="PROSITE" id="PS50994">
    <property type="entry name" value="INTEGRASE"/>
    <property type="match status" value="1"/>
</dbReference>
<comment type="caution">
    <text evidence="3">The sequence shown here is derived from an EMBL/GenBank/DDBJ whole genome shotgun (WGS) entry which is preliminary data.</text>
</comment>
<keyword evidence="1" id="KW-0694">RNA-binding</keyword>
<dbReference type="InterPro" id="IPR036397">
    <property type="entry name" value="RNaseH_sf"/>
</dbReference>
<dbReference type="GO" id="GO:0015074">
    <property type="term" value="P:DNA integration"/>
    <property type="evidence" value="ECO:0007669"/>
    <property type="project" value="InterPro"/>
</dbReference>
<name>A0A9Q3HST1_9BASI</name>
<evidence type="ECO:0000313" key="3">
    <source>
        <dbReference type="EMBL" id="MBW0516038.1"/>
    </source>
</evidence>
<accession>A0A9Q3HST1</accession>
<dbReference type="SUPFAM" id="SSF53098">
    <property type="entry name" value="Ribonuclease H-like"/>
    <property type="match status" value="1"/>
</dbReference>
<dbReference type="GO" id="GO:0005634">
    <property type="term" value="C:nucleus"/>
    <property type="evidence" value="ECO:0007669"/>
    <property type="project" value="UniProtKB-ARBA"/>
</dbReference>
<dbReference type="Gene3D" id="3.30.420.10">
    <property type="entry name" value="Ribonuclease H-like superfamily/Ribonuclease H"/>
    <property type="match status" value="1"/>
</dbReference>
<dbReference type="InterPro" id="IPR001584">
    <property type="entry name" value="Integrase_cat-core"/>
</dbReference>
<evidence type="ECO:0000259" key="2">
    <source>
        <dbReference type="PROSITE" id="PS50994"/>
    </source>
</evidence>
<gene>
    <name evidence="3" type="ORF">O181_055753</name>
</gene>
<keyword evidence="4" id="KW-1185">Reference proteome</keyword>
<dbReference type="Proteomes" id="UP000765509">
    <property type="component" value="Unassembled WGS sequence"/>
</dbReference>
<feature type="domain" description="Integrase catalytic" evidence="2">
    <location>
        <begin position="1"/>
        <end position="161"/>
    </location>
</feature>
<evidence type="ECO:0000313" key="4">
    <source>
        <dbReference type="Proteomes" id="UP000765509"/>
    </source>
</evidence>
<dbReference type="InterPro" id="IPR050951">
    <property type="entry name" value="Retrovirus_Pol_polyprotein"/>
</dbReference>
<dbReference type="PANTHER" id="PTHR37984:SF5">
    <property type="entry name" value="PROTEIN NYNRIN-LIKE"/>
    <property type="match status" value="1"/>
</dbReference>
<dbReference type="AlphaFoldDB" id="A0A9Q3HST1"/>
<proteinExistence type="predicted"/>
<sequence length="194" mass="22314">MHWATGLPPWGDRSYEACLVIADRFSKTPIFLPCHKDDTSMDTARLIWNRVISCTVTFTNIISDKDKEFTSALWKNLDQLFGTKLSFSTTYNPQNDGLAEIMIQTWEDMVRKLCSYGLESKYCDRFTHYWFTLLQALELAYKTSIHGSTNKTPAILEKGWNPKLAQDPLRKDFVEMHPTASSLKGMPDKLDSMQ</sequence>
<reference evidence="3" key="1">
    <citation type="submission" date="2021-03" db="EMBL/GenBank/DDBJ databases">
        <title>Draft genome sequence of rust myrtle Austropuccinia psidii MF-1, a brazilian biotype.</title>
        <authorList>
            <person name="Quecine M.C."/>
            <person name="Pachon D.M.R."/>
            <person name="Bonatelli M.L."/>
            <person name="Correr F.H."/>
            <person name="Franceschini L.M."/>
            <person name="Leite T.F."/>
            <person name="Margarido G.R.A."/>
            <person name="Almeida C.A."/>
            <person name="Ferrarezi J.A."/>
            <person name="Labate C.A."/>
        </authorList>
    </citation>
    <scope>NUCLEOTIDE SEQUENCE</scope>
    <source>
        <strain evidence="3">MF-1</strain>
    </source>
</reference>
<dbReference type="InterPro" id="IPR012337">
    <property type="entry name" value="RNaseH-like_sf"/>
</dbReference>
<dbReference type="PANTHER" id="PTHR37984">
    <property type="entry name" value="PROTEIN CBG26694"/>
    <property type="match status" value="1"/>
</dbReference>
<dbReference type="GO" id="GO:0003723">
    <property type="term" value="F:RNA binding"/>
    <property type="evidence" value="ECO:0007669"/>
    <property type="project" value="UniProtKB-KW"/>
</dbReference>